<gene>
    <name evidence="3" type="ORF">A4X20_08850</name>
</gene>
<dbReference type="PRINTS" id="PR00411">
    <property type="entry name" value="PNDRDTASEI"/>
</dbReference>
<dbReference type="EMBL" id="LWCS01000054">
    <property type="protein sequence ID" value="OAN32678.1"/>
    <property type="molecule type" value="Genomic_DNA"/>
</dbReference>
<accession>A0A178LQ05</accession>
<dbReference type="AlphaFoldDB" id="A0A178LQ05"/>
<dbReference type="GO" id="GO:0050660">
    <property type="term" value="F:flavin adenine dinucleotide binding"/>
    <property type="evidence" value="ECO:0007669"/>
    <property type="project" value="TreeGrafter"/>
</dbReference>
<proteinExistence type="predicted"/>
<reference evidence="3 4" key="1">
    <citation type="submission" date="2016-04" db="EMBL/GenBank/DDBJ databases">
        <title>Draft Genome Sequences of Staphylococcus capitis Strain H36, S. capitis Strain H65, S. cohnii Strain H62, S. hominis Strain H69, Mycobacterium iranicum Strain H39, Plantibacter sp. Strain H53, Pseudomonas oryzihabitans Strain H72, and Microbacterium sp. Strain H83, isolated from residential settings.</title>
        <authorList>
            <person name="Lymperopoulou D."/>
            <person name="Adams R.I."/>
            <person name="Lindow S."/>
            <person name="Coil D.A."/>
            <person name="Jospin G."/>
            <person name="Eisen J.A."/>
        </authorList>
    </citation>
    <scope>NUCLEOTIDE SEQUENCE [LARGE SCALE GENOMIC DNA]</scope>
    <source>
        <strain evidence="3 4">H39</strain>
    </source>
</reference>
<evidence type="ECO:0000313" key="3">
    <source>
        <dbReference type="EMBL" id="OAN32678.1"/>
    </source>
</evidence>
<dbReference type="STRING" id="912594.AWC12_09885"/>
<dbReference type="InterPro" id="IPR036188">
    <property type="entry name" value="FAD/NAD-bd_sf"/>
</dbReference>
<comment type="caution">
    <text evidence="3">The sequence shown here is derived from an EMBL/GenBank/DDBJ whole genome shotgun (WGS) entry which is preliminary data.</text>
</comment>
<organism evidence="3 4">
    <name type="scientific">Mycolicibacterium iranicum</name>
    <name type="common">Mycobacterium iranicum</name>
    <dbReference type="NCBI Taxonomy" id="912594"/>
    <lineage>
        <taxon>Bacteria</taxon>
        <taxon>Bacillati</taxon>
        <taxon>Actinomycetota</taxon>
        <taxon>Actinomycetes</taxon>
        <taxon>Mycobacteriales</taxon>
        <taxon>Mycobacteriaceae</taxon>
        <taxon>Mycolicibacterium</taxon>
    </lineage>
</organism>
<keyword evidence="1" id="KW-0560">Oxidoreductase</keyword>
<name>A0A178LQ05_MYCIR</name>
<evidence type="ECO:0000256" key="2">
    <source>
        <dbReference type="SAM" id="MobiDB-lite"/>
    </source>
</evidence>
<dbReference type="eggNOG" id="COG2072">
    <property type="taxonomic scope" value="Bacteria"/>
</dbReference>
<sequence>MPIPAAGCGLAHMTSTLDPQTTTDLTPQQRIDAWLADFEAALAVRDIERVVGMFAVDSFWRDLVSFTWNIKTLEGREQIAAMLGARLAETGPSGFRTREAPTQDGDVTSAFIEFETAAGCGVGHLRLRSEDGADQAWTLLTALQELKGHEERKGANRVLGAVHGDDPDPRSWAEKKAAEDAELGRTVQPYVLVIGGGQGGIALGARLRQLGVPAIVVDKHERPGDQWRKRYKSLCLHDPVWYDHLPYLPFPQNWPVFAPKDKIGDWLEFYTRVMEVPYWSKTTCLSAVFDEESQTWTVEVDRDGERLTLKPTQLVLATGMSGKPNVPTLPGQDVFRGDQHHSSAHPGPDRYVGRKAVVIGSNNSAHDICKALYENGVDVTMVQRSSTHIVKSDTLMDIGLGDLYSERAVAAGMTTEKADLTFASLPYRIMHEFQIPLYDQMRERDRDFYDRLEAAGFELDWGADGSGLFMKYLRRGSGYYIDVGACDMVADGRIKLAHGQVDHLTENSVVLSDGTELPADVVVYATGYGSMNGWAADLIGQDVADKVGKVWGLGSDTPKDPGPWEGEQRNMWKPTQQPNLWFHGGNLHQSRHYSLYLALQLKARHEGMATPVYGLQEVHHLS</sequence>
<dbReference type="Proteomes" id="UP000078396">
    <property type="component" value="Unassembled WGS sequence"/>
</dbReference>
<dbReference type="Gene3D" id="3.10.450.50">
    <property type="match status" value="1"/>
</dbReference>
<dbReference type="Pfam" id="PF13738">
    <property type="entry name" value="Pyr_redox_3"/>
    <property type="match status" value="1"/>
</dbReference>
<dbReference type="GO" id="GO:0004497">
    <property type="term" value="F:monooxygenase activity"/>
    <property type="evidence" value="ECO:0007669"/>
    <property type="project" value="TreeGrafter"/>
</dbReference>
<dbReference type="OrthoDB" id="9808049at2"/>
<dbReference type="SUPFAM" id="SSF54427">
    <property type="entry name" value="NTF2-like"/>
    <property type="match status" value="1"/>
</dbReference>
<dbReference type="Gene3D" id="3.50.50.60">
    <property type="entry name" value="FAD/NAD(P)-binding domain"/>
    <property type="match status" value="2"/>
</dbReference>
<evidence type="ECO:0000313" key="4">
    <source>
        <dbReference type="Proteomes" id="UP000078396"/>
    </source>
</evidence>
<dbReference type="SUPFAM" id="SSF51905">
    <property type="entry name" value="FAD/NAD(P)-binding domain"/>
    <property type="match status" value="1"/>
</dbReference>
<evidence type="ECO:0000256" key="1">
    <source>
        <dbReference type="ARBA" id="ARBA00023002"/>
    </source>
</evidence>
<dbReference type="PANTHER" id="PTHR43539:SF68">
    <property type="entry name" value="FLAVIN-BINDING MONOOXYGENASE-LIKE PROTEIN (AFU_ORTHOLOGUE AFUA_4G09220)"/>
    <property type="match status" value="1"/>
</dbReference>
<protein>
    <submittedName>
        <fullName evidence="3">FAD-dependent oxidoreductase</fullName>
    </submittedName>
</protein>
<dbReference type="PANTHER" id="PTHR43539">
    <property type="entry name" value="FLAVIN-BINDING MONOOXYGENASE-LIKE PROTEIN (AFU_ORTHOLOGUE AFUA_4G09220)"/>
    <property type="match status" value="1"/>
</dbReference>
<feature type="region of interest" description="Disordered" evidence="2">
    <location>
        <begin position="158"/>
        <end position="177"/>
    </location>
</feature>
<dbReference type="InterPro" id="IPR050982">
    <property type="entry name" value="Auxin_biosynth/cation_transpt"/>
</dbReference>
<dbReference type="InterPro" id="IPR032710">
    <property type="entry name" value="NTF2-like_dom_sf"/>
</dbReference>
<feature type="compositionally biased region" description="Basic and acidic residues" evidence="2">
    <location>
        <begin position="163"/>
        <end position="177"/>
    </location>
</feature>